<dbReference type="EMBL" id="CP110226">
    <property type="protein sequence ID" value="UZD23520.1"/>
    <property type="molecule type" value="Genomic_DNA"/>
</dbReference>
<organism evidence="1 2">
    <name type="scientific">Algoriphagus halophytocola</name>
    <dbReference type="NCBI Taxonomy" id="2991499"/>
    <lineage>
        <taxon>Bacteria</taxon>
        <taxon>Pseudomonadati</taxon>
        <taxon>Bacteroidota</taxon>
        <taxon>Cytophagia</taxon>
        <taxon>Cytophagales</taxon>
        <taxon>Cyclobacteriaceae</taxon>
        <taxon>Algoriphagus</taxon>
    </lineage>
</organism>
<dbReference type="InterPro" id="IPR036641">
    <property type="entry name" value="HPT_dom_sf"/>
</dbReference>
<protein>
    <recommendedName>
        <fullName evidence="3">HPt domain-containing protein</fullName>
    </recommendedName>
</protein>
<dbReference type="SUPFAM" id="SSF47226">
    <property type="entry name" value="Histidine-containing phosphotransfer domain, HPT domain"/>
    <property type="match status" value="1"/>
</dbReference>
<reference evidence="1" key="1">
    <citation type="submission" date="2022-10" db="EMBL/GenBank/DDBJ databases">
        <title>Algoriphagus sp. a novel bacteria isolate from halophytes salicornia europaea.</title>
        <authorList>
            <person name="Peng Y."/>
            <person name="Jiang L."/>
            <person name="Lee J."/>
        </authorList>
    </citation>
    <scope>NUCLEOTIDE SEQUENCE</scope>
    <source>
        <strain evidence="1">TR-M5</strain>
    </source>
</reference>
<evidence type="ECO:0000313" key="1">
    <source>
        <dbReference type="EMBL" id="UZD23520.1"/>
    </source>
</evidence>
<keyword evidence="2" id="KW-1185">Reference proteome</keyword>
<dbReference type="RefSeq" id="WP_264810063.1">
    <property type="nucleotide sequence ID" value="NZ_CP110226.1"/>
</dbReference>
<accession>A0ABY6MIB8</accession>
<sequence>MEKVYPDLSSLIEEMSDGDQDFQKELTQAILLGLEELKVKYAAGLEQKNENIIQQIRHKIKPTLVMFGLAPIIDEMQVGKELLEQKGFDTEFELHYQKLMKEVEVAIQCVTALID</sequence>
<gene>
    <name evidence="1" type="ORF">OM944_03305</name>
</gene>
<dbReference type="Proteomes" id="UP001163156">
    <property type="component" value="Chromosome"/>
</dbReference>
<name>A0ABY6MIB8_9BACT</name>
<evidence type="ECO:0008006" key="3">
    <source>
        <dbReference type="Google" id="ProtNLM"/>
    </source>
</evidence>
<proteinExistence type="predicted"/>
<evidence type="ECO:0000313" key="2">
    <source>
        <dbReference type="Proteomes" id="UP001163156"/>
    </source>
</evidence>